<dbReference type="HAMAP" id="MF_01080">
    <property type="entry name" value="TruB_bact"/>
    <property type="match status" value="1"/>
</dbReference>
<feature type="domain" description="Pseudouridine synthase II N-terminal" evidence="6">
    <location>
        <begin position="29"/>
        <end position="181"/>
    </location>
</feature>
<evidence type="ECO:0000259" key="8">
    <source>
        <dbReference type="Pfam" id="PF16198"/>
    </source>
</evidence>
<dbReference type="Pfam" id="PF09142">
    <property type="entry name" value="TruB_C"/>
    <property type="match status" value="1"/>
</dbReference>
<dbReference type="InterPro" id="IPR014780">
    <property type="entry name" value="tRNA_psdUridine_synth_TruB"/>
</dbReference>
<dbReference type="InterPro" id="IPR032819">
    <property type="entry name" value="TruB_C"/>
</dbReference>
<comment type="function">
    <text evidence="5">Responsible for synthesis of pseudouridine from uracil-55 in the psi GC loop of transfer RNAs.</text>
</comment>
<evidence type="ECO:0000256" key="3">
    <source>
        <dbReference type="ARBA" id="ARBA00022694"/>
    </source>
</evidence>
<dbReference type="GO" id="GO:1990481">
    <property type="term" value="P:mRNA pseudouridine synthesis"/>
    <property type="evidence" value="ECO:0007669"/>
    <property type="project" value="TreeGrafter"/>
</dbReference>
<dbReference type="InterPro" id="IPR002501">
    <property type="entry name" value="PsdUridine_synth_N"/>
</dbReference>
<dbReference type="Pfam" id="PF16198">
    <property type="entry name" value="TruB_C_2"/>
    <property type="match status" value="1"/>
</dbReference>
<dbReference type="FunFam" id="3.30.2350.10:FF:000011">
    <property type="entry name" value="tRNA pseudouridine synthase B"/>
    <property type="match status" value="1"/>
</dbReference>
<organism evidence="9 10">
    <name type="scientific">Corynebacterium renale</name>
    <dbReference type="NCBI Taxonomy" id="1724"/>
    <lineage>
        <taxon>Bacteria</taxon>
        <taxon>Bacillati</taxon>
        <taxon>Actinomycetota</taxon>
        <taxon>Actinomycetes</taxon>
        <taxon>Mycobacteriales</taxon>
        <taxon>Corynebacteriaceae</taxon>
        <taxon>Corynebacterium</taxon>
    </lineage>
</organism>
<dbReference type="PANTHER" id="PTHR13767:SF2">
    <property type="entry name" value="PSEUDOURIDYLATE SYNTHASE TRUB1"/>
    <property type="match status" value="1"/>
</dbReference>
<proteinExistence type="inferred from homology"/>
<dbReference type="CDD" id="cd02573">
    <property type="entry name" value="PseudoU_synth_EcTruB"/>
    <property type="match status" value="1"/>
</dbReference>
<dbReference type="InterPro" id="IPR020103">
    <property type="entry name" value="PsdUridine_synth_cat_dom_sf"/>
</dbReference>
<dbReference type="NCBIfam" id="TIGR00431">
    <property type="entry name" value="TruB"/>
    <property type="match status" value="1"/>
</dbReference>
<reference evidence="9 10" key="1">
    <citation type="submission" date="2017-10" db="EMBL/GenBank/DDBJ databases">
        <title>Sequencing the genomes of 1000 actinobacteria strains.</title>
        <authorList>
            <person name="Klenk H.-P."/>
        </authorList>
    </citation>
    <scope>NUCLEOTIDE SEQUENCE [LARGE SCALE GENOMIC DNA]</scope>
    <source>
        <strain evidence="9 10">DSM 20688</strain>
    </source>
</reference>
<dbReference type="OrthoDB" id="9802309at2"/>
<dbReference type="AlphaFoldDB" id="A0A2A9DP49"/>
<feature type="domain" description="tRNA pseudouridylate synthase B C-terminal" evidence="8">
    <location>
        <begin position="182"/>
        <end position="222"/>
    </location>
</feature>
<evidence type="ECO:0000256" key="1">
    <source>
        <dbReference type="ARBA" id="ARBA00000385"/>
    </source>
</evidence>
<evidence type="ECO:0000313" key="9">
    <source>
        <dbReference type="EMBL" id="PFG28527.1"/>
    </source>
</evidence>
<dbReference type="Gene3D" id="2.30.130.10">
    <property type="entry name" value="PUA domain"/>
    <property type="match status" value="1"/>
</dbReference>
<dbReference type="Proteomes" id="UP000221653">
    <property type="component" value="Unassembled WGS sequence"/>
</dbReference>
<keyword evidence="4 5" id="KW-0413">Isomerase</keyword>
<name>A0A2A9DP49_9CORY</name>
<dbReference type="Gene3D" id="3.30.2350.10">
    <property type="entry name" value="Pseudouridine synthase"/>
    <property type="match status" value="1"/>
</dbReference>
<dbReference type="InterPro" id="IPR036974">
    <property type="entry name" value="PUA_sf"/>
</dbReference>
<sequence>MSDSLASSGLVVVDKPQGMTSHDVVGRIRRIMGTKKVGHAGTLDPMATGVLVLGVNRGTKFLAHLVAETKSYAATMRLGAATDTDDAEGTVLHSAGAANLTEDDVRAILPDFTGDIMQRPTQVSAIKIDGKRAYQRARDGEDFEIPARPVNVSRFEILTSRRDGEFLDVDVEVDCSSGTYIRALARDIGARLGCGGHLTALRRTALGPITINDALSLKELEESPRLSLTMDQALPRFYPTLPITASEAEALSMGKWLDPKGISGIHAAIAPDGRAIALVKENSKRLSTIFVARPSTL</sequence>
<dbReference type="PANTHER" id="PTHR13767">
    <property type="entry name" value="TRNA-PSEUDOURIDINE SYNTHASE"/>
    <property type="match status" value="1"/>
</dbReference>
<dbReference type="EMBL" id="PDJF01000001">
    <property type="protein sequence ID" value="PFG28527.1"/>
    <property type="molecule type" value="Genomic_DNA"/>
</dbReference>
<dbReference type="GO" id="GO:0003723">
    <property type="term" value="F:RNA binding"/>
    <property type="evidence" value="ECO:0007669"/>
    <property type="project" value="InterPro"/>
</dbReference>
<protein>
    <recommendedName>
        <fullName evidence="5">tRNA pseudouridine synthase B</fullName>
        <ecNumber evidence="5">5.4.99.25</ecNumber>
    </recommendedName>
    <alternativeName>
        <fullName evidence="5">tRNA pseudouridine(55) synthase</fullName>
        <shortName evidence="5">Psi55 synthase</shortName>
    </alternativeName>
    <alternativeName>
        <fullName evidence="5">tRNA pseudouridylate synthase</fullName>
    </alternativeName>
    <alternativeName>
        <fullName evidence="5">tRNA-uridine isomerase</fullName>
    </alternativeName>
</protein>
<dbReference type="Pfam" id="PF01509">
    <property type="entry name" value="TruB_N"/>
    <property type="match status" value="1"/>
</dbReference>
<gene>
    <name evidence="5" type="primary">truB</name>
    <name evidence="9" type="ORF">ATK06_1638</name>
</gene>
<evidence type="ECO:0000259" key="7">
    <source>
        <dbReference type="Pfam" id="PF09142"/>
    </source>
</evidence>
<dbReference type="GO" id="GO:0031119">
    <property type="term" value="P:tRNA pseudouridine synthesis"/>
    <property type="evidence" value="ECO:0007669"/>
    <property type="project" value="UniProtKB-UniRule"/>
</dbReference>
<comment type="catalytic activity">
    <reaction evidence="1 5">
        <text>uridine(55) in tRNA = pseudouridine(55) in tRNA</text>
        <dbReference type="Rhea" id="RHEA:42532"/>
        <dbReference type="Rhea" id="RHEA-COMP:10101"/>
        <dbReference type="Rhea" id="RHEA-COMP:10102"/>
        <dbReference type="ChEBI" id="CHEBI:65314"/>
        <dbReference type="ChEBI" id="CHEBI:65315"/>
        <dbReference type="EC" id="5.4.99.25"/>
    </reaction>
</comment>
<evidence type="ECO:0000313" key="10">
    <source>
        <dbReference type="Proteomes" id="UP000221653"/>
    </source>
</evidence>
<evidence type="ECO:0000256" key="4">
    <source>
        <dbReference type="ARBA" id="ARBA00023235"/>
    </source>
</evidence>
<comment type="similarity">
    <text evidence="2 5">Belongs to the pseudouridine synthase TruB family. Type 1 subfamily.</text>
</comment>
<dbReference type="InterPro" id="IPR015947">
    <property type="entry name" value="PUA-like_sf"/>
</dbReference>
<dbReference type="SUPFAM" id="SSF55120">
    <property type="entry name" value="Pseudouridine synthase"/>
    <property type="match status" value="1"/>
</dbReference>
<keyword evidence="3 5" id="KW-0819">tRNA processing</keyword>
<evidence type="ECO:0000256" key="5">
    <source>
        <dbReference type="HAMAP-Rule" id="MF_01080"/>
    </source>
</evidence>
<evidence type="ECO:0000256" key="2">
    <source>
        <dbReference type="ARBA" id="ARBA00005642"/>
    </source>
</evidence>
<keyword evidence="10" id="KW-1185">Reference proteome</keyword>
<dbReference type="RefSeq" id="WP_048379235.1">
    <property type="nucleotide sequence ID" value="NZ_LDYE01000003.1"/>
</dbReference>
<accession>A0A2A9DP49</accession>
<dbReference type="InterPro" id="IPR015225">
    <property type="entry name" value="tRNA_psdUridine_synth_fam2_C"/>
</dbReference>
<feature type="active site" description="Nucleophile" evidence="5">
    <location>
        <position position="44"/>
    </location>
</feature>
<dbReference type="SUPFAM" id="SSF88697">
    <property type="entry name" value="PUA domain-like"/>
    <property type="match status" value="1"/>
</dbReference>
<dbReference type="EC" id="5.4.99.25" evidence="5"/>
<comment type="caution">
    <text evidence="9">The sequence shown here is derived from an EMBL/GenBank/DDBJ whole genome shotgun (WGS) entry which is preliminary data.</text>
</comment>
<dbReference type="GO" id="GO:0160148">
    <property type="term" value="F:tRNA pseudouridine(55) synthase activity"/>
    <property type="evidence" value="ECO:0007669"/>
    <property type="project" value="UniProtKB-EC"/>
</dbReference>
<feature type="domain" description="tRNA pseudouridine synthase II TruB subfamily 2 C-terminal" evidence="7">
    <location>
        <begin position="238"/>
        <end position="293"/>
    </location>
</feature>
<evidence type="ECO:0000259" key="6">
    <source>
        <dbReference type="Pfam" id="PF01509"/>
    </source>
</evidence>
<dbReference type="STRING" id="1724.GCA_001044175_01051"/>